<dbReference type="Gene3D" id="1.10.10.10">
    <property type="entry name" value="Winged helix-like DNA-binding domain superfamily/Winged helix DNA-binding domain"/>
    <property type="match status" value="1"/>
</dbReference>
<evidence type="ECO:0000256" key="4">
    <source>
        <dbReference type="ARBA" id="ARBA00023125"/>
    </source>
</evidence>
<reference evidence="8 9" key="1">
    <citation type="submission" date="2018-10" db="EMBL/GenBank/DDBJ databases">
        <title>Genomic Encyclopedia of Archaeal and Bacterial Type Strains, Phase II (KMG-II): from individual species to whole genera.</title>
        <authorList>
            <person name="Goeker M."/>
        </authorList>
    </citation>
    <scope>NUCLEOTIDE SEQUENCE [LARGE SCALE GENOMIC DNA]</scope>
    <source>
        <strain evidence="8 9">DSM 14954</strain>
    </source>
</reference>
<feature type="domain" description="RNA polymerase sigma factor 70 region 4 type 2" evidence="7">
    <location>
        <begin position="117"/>
        <end position="169"/>
    </location>
</feature>
<organism evidence="8 9">
    <name type="scientific">Solirubrobacter pauli</name>
    <dbReference type="NCBI Taxonomy" id="166793"/>
    <lineage>
        <taxon>Bacteria</taxon>
        <taxon>Bacillati</taxon>
        <taxon>Actinomycetota</taxon>
        <taxon>Thermoleophilia</taxon>
        <taxon>Solirubrobacterales</taxon>
        <taxon>Solirubrobacteraceae</taxon>
        <taxon>Solirubrobacter</taxon>
    </lineage>
</organism>
<dbReference type="GO" id="GO:0006352">
    <property type="term" value="P:DNA-templated transcription initiation"/>
    <property type="evidence" value="ECO:0007669"/>
    <property type="project" value="InterPro"/>
</dbReference>
<dbReference type="CDD" id="cd06171">
    <property type="entry name" value="Sigma70_r4"/>
    <property type="match status" value="1"/>
</dbReference>
<keyword evidence="9" id="KW-1185">Reference proteome</keyword>
<evidence type="ECO:0000313" key="8">
    <source>
        <dbReference type="EMBL" id="RKQ90772.1"/>
    </source>
</evidence>
<keyword evidence="4" id="KW-0238">DNA-binding</keyword>
<comment type="similarity">
    <text evidence="1">Belongs to the sigma-70 factor family. ECF subfamily.</text>
</comment>
<dbReference type="InterPro" id="IPR036388">
    <property type="entry name" value="WH-like_DNA-bd_sf"/>
</dbReference>
<dbReference type="SUPFAM" id="SSF88659">
    <property type="entry name" value="Sigma3 and sigma4 domains of RNA polymerase sigma factors"/>
    <property type="match status" value="1"/>
</dbReference>
<dbReference type="AlphaFoldDB" id="A0A660L6Z1"/>
<name>A0A660L6Z1_9ACTN</name>
<keyword evidence="3" id="KW-0731">Sigma factor</keyword>
<proteinExistence type="inferred from homology"/>
<dbReference type="GO" id="GO:0003677">
    <property type="term" value="F:DNA binding"/>
    <property type="evidence" value="ECO:0007669"/>
    <property type="project" value="UniProtKB-KW"/>
</dbReference>
<evidence type="ECO:0000259" key="6">
    <source>
        <dbReference type="Pfam" id="PF04542"/>
    </source>
</evidence>
<dbReference type="EMBL" id="RBIL01000001">
    <property type="protein sequence ID" value="RKQ90772.1"/>
    <property type="molecule type" value="Genomic_DNA"/>
</dbReference>
<dbReference type="Pfam" id="PF08281">
    <property type="entry name" value="Sigma70_r4_2"/>
    <property type="match status" value="1"/>
</dbReference>
<feature type="domain" description="RNA polymerase sigma-70 region 2" evidence="6">
    <location>
        <begin position="14"/>
        <end position="80"/>
    </location>
</feature>
<evidence type="ECO:0000256" key="2">
    <source>
        <dbReference type="ARBA" id="ARBA00023015"/>
    </source>
</evidence>
<dbReference type="GO" id="GO:0016987">
    <property type="term" value="F:sigma factor activity"/>
    <property type="evidence" value="ECO:0007669"/>
    <property type="project" value="UniProtKB-KW"/>
</dbReference>
<comment type="caution">
    <text evidence="8">The sequence shown here is derived from an EMBL/GenBank/DDBJ whole genome shotgun (WGS) entry which is preliminary data.</text>
</comment>
<dbReference type="InterPro" id="IPR013325">
    <property type="entry name" value="RNA_pol_sigma_r2"/>
</dbReference>
<dbReference type="NCBIfam" id="TIGR02937">
    <property type="entry name" value="sigma70-ECF"/>
    <property type="match status" value="1"/>
</dbReference>
<evidence type="ECO:0000256" key="5">
    <source>
        <dbReference type="ARBA" id="ARBA00023163"/>
    </source>
</evidence>
<dbReference type="SUPFAM" id="SSF88946">
    <property type="entry name" value="Sigma2 domain of RNA polymerase sigma factors"/>
    <property type="match status" value="1"/>
</dbReference>
<dbReference type="Pfam" id="PF04542">
    <property type="entry name" value="Sigma70_r2"/>
    <property type="match status" value="1"/>
</dbReference>
<dbReference type="OrthoDB" id="5244247at2"/>
<dbReference type="InterPro" id="IPR013324">
    <property type="entry name" value="RNA_pol_sigma_r3/r4-like"/>
</dbReference>
<evidence type="ECO:0000313" key="9">
    <source>
        <dbReference type="Proteomes" id="UP000278962"/>
    </source>
</evidence>
<dbReference type="InterPro" id="IPR007627">
    <property type="entry name" value="RNA_pol_sigma70_r2"/>
</dbReference>
<dbReference type="InterPro" id="IPR039425">
    <property type="entry name" value="RNA_pol_sigma-70-like"/>
</dbReference>
<keyword evidence="2" id="KW-0805">Transcription regulation</keyword>
<dbReference type="InterPro" id="IPR014284">
    <property type="entry name" value="RNA_pol_sigma-70_dom"/>
</dbReference>
<dbReference type="Proteomes" id="UP000278962">
    <property type="component" value="Unassembled WGS sequence"/>
</dbReference>
<accession>A0A660L6Z1</accession>
<dbReference type="RefSeq" id="WP_121247818.1">
    <property type="nucleotide sequence ID" value="NZ_RBIL01000001.1"/>
</dbReference>
<dbReference type="Gene3D" id="1.10.1740.10">
    <property type="match status" value="1"/>
</dbReference>
<dbReference type="PANTHER" id="PTHR43133:SF8">
    <property type="entry name" value="RNA POLYMERASE SIGMA FACTOR HI_1459-RELATED"/>
    <property type="match status" value="1"/>
</dbReference>
<evidence type="ECO:0000259" key="7">
    <source>
        <dbReference type="Pfam" id="PF08281"/>
    </source>
</evidence>
<evidence type="ECO:0000256" key="1">
    <source>
        <dbReference type="ARBA" id="ARBA00010641"/>
    </source>
</evidence>
<keyword evidence="5" id="KW-0804">Transcription</keyword>
<evidence type="ECO:0000256" key="3">
    <source>
        <dbReference type="ARBA" id="ARBA00023082"/>
    </source>
</evidence>
<sequence length="182" mass="20422">MPEELTTAEGFVALYRRESELVLRFCARRVLDAETAVDLCAETFAQAFRGRSSFRGSSELEARAWLLTIARRQIARYLKKGVLDRRAREALGIQTPQLLEGEAEEIEHRMGLAPLRAALAEELERLGGDQREALRLRVVEERSYPEVASSLGVSEATARARVSRGLRALAASLEVRWEGDRP</sequence>
<dbReference type="PANTHER" id="PTHR43133">
    <property type="entry name" value="RNA POLYMERASE ECF-TYPE SIGMA FACTO"/>
    <property type="match status" value="1"/>
</dbReference>
<protein>
    <submittedName>
        <fullName evidence="8">RNA polymerase sigma-70 factor (ECF subfamily)</fullName>
    </submittedName>
</protein>
<dbReference type="InterPro" id="IPR013249">
    <property type="entry name" value="RNA_pol_sigma70_r4_t2"/>
</dbReference>
<gene>
    <name evidence="8" type="ORF">C8N24_0585</name>
</gene>